<accession>A0A8H4A781</accession>
<reference evidence="1 2" key="1">
    <citation type="journal article" date="2019" name="Environ. Microbiol.">
        <title>At the nexus of three kingdoms: the genome of the mycorrhizal fungus Gigaspora margarita provides insights into plant, endobacterial and fungal interactions.</title>
        <authorList>
            <person name="Venice F."/>
            <person name="Ghignone S."/>
            <person name="Salvioli di Fossalunga A."/>
            <person name="Amselem J."/>
            <person name="Novero M."/>
            <person name="Xianan X."/>
            <person name="Sedzielewska Toro K."/>
            <person name="Morin E."/>
            <person name="Lipzen A."/>
            <person name="Grigoriev I.V."/>
            <person name="Henrissat B."/>
            <person name="Martin F.M."/>
            <person name="Bonfante P."/>
        </authorList>
    </citation>
    <scope>NUCLEOTIDE SEQUENCE [LARGE SCALE GENOMIC DNA]</scope>
    <source>
        <strain evidence="1 2">BEG34</strain>
    </source>
</reference>
<protein>
    <submittedName>
        <fullName evidence="1">Uncharacterized protein</fullName>
    </submittedName>
</protein>
<dbReference type="Proteomes" id="UP000439903">
    <property type="component" value="Unassembled WGS sequence"/>
</dbReference>
<comment type="caution">
    <text evidence="1">The sequence shown here is derived from an EMBL/GenBank/DDBJ whole genome shotgun (WGS) entry which is preliminary data.</text>
</comment>
<proteinExistence type="predicted"/>
<sequence>MNDAITFSTNKISMLNDTIINIEAQLKDIRESVEEIISLSEENIDIDGIQQKIMHDINGGYNEFEILYLRPIHKEIKILLEEVEKVIFQSFDAYEIGVREVPYSRENKIKFPG</sequence>
<dbReference type="EMBL" id="WTPW01001463">
    <property type="protein sequence ID" value="KAF0433857.1"/>
    <property type="molecule type" value="Genomic_DNA"/>
</dbReference>
<name>A0A8H4A781_GIGMA</name>
<evidence type="ECO:0000313" key="2">
    <source>
        <dbReference type="Proteomes" id="UP000439903"/>
    </source>
</evidence>
<keyword evidence="2" id="KW-1185">Reference proteome</keyword>
<organism evidence="1 2">
    <name type="scientific">Gigaspora margarita</name>
    <dbReference type="NCBI Taxonomy" id="4874"/>
    <lineage>
        <taxon>Eukaryota</taxon>
        <taxon>Fungi</taxon>
        <taxon>Fungi incertae sedis</taxon>
        <taxon>Mucoromycota</taxon>
        <taxon>Glomeromycotina</taxon>
        <taxon>Glomeromycetes</taxon>
        <taxon>Diversisporales</taxon>
        <taxon>Gigasporaceae</taxon>
        <taxon>Gigaspora</taxon>
    </lineage>
</organism>
<evidence type="ECO:0000313" key="1">
    <source>
        <dbReference type="EMBL" id="KAF0433857.1"/>
    </source>
</evidence>
<gene>
    <name evidence="1" type="ORF">F8M41_004984</name>
</gene>
<dbReference type="AlphaFoldDB" id="A0A8H4A781"/>